<feature type="region of interest" description="Disordered" evidence="1">
    <location>
        <begin position="72"/>
        <end position="116"/>
    </location>
</feature>
<sequence>MIGALAGLATMGSATAQAASHAGPMPPEPMQISSYSDLLRPVPNAVELLKAHDAQLQERARNAKVLPVQYYEGDDHHHHHHHHHQDYYPPPEYYPPPPPPEYYAPPEHHHHHHHQGGVTIVLPGLGLQIN</sequence>
<name>A0ABQ6A945_9PROT</name>
<evidence type="ECO:0000313" key="4">
    <source>
        <dbReference type="Proteomes" id="UP001156641"/>
    </source>
</evidence>
<accession>A0ABQ6A945</accession>
<dbReference type="Proteomes" id="UP001156641">
    <property type="component" value="Unassembled WGS sequence"/>
</dbReference>
<evidence type="ECO:0000256" key="1">
    <source>
        <dbReference type="SAM" id="MobiDB-lite"/>
    </source>
</evidence>
<organism evidence="3 4">
    <name type="scientific">Acidocella aquatica</name>
    <dbReference type="NCBI Taxonomy" id="1922313"/>
    <lineage>
        <taxon>Bacteria</taxon>
        <taxon>Pseudomonadati</taxon>
        <taxon>Pseudomonadota</taxon>
        <taxon>Alphaproteobacteria</taxon>
        <taxon>Acetobacterales</taxon>
        <taxon>Acidocellaceae</taxon>
        <taxon>Acidocella</taxon>
    </lineage>
</organism>
<evidence type="ECO:0000256" key="2">
    <source>
        <dbReference type="SAM" id="SignalP"/>
    </source>
</evidence>
<gene>
    <name evidence="3" type="ORF">GCM10010909_13540</name>
</gene>
<feature type="compositionally biased region" description="Pro residues" evidence="1">
    <location>
        <begin position="88"/>
        <end position="103"/>
    </location>
</feature>
<feature type="chain" id="PRO_5046184039" evidence="2">
    <location>
        <begin position="19"/>
        <end position="130"/>
    </location>
</feature>
<keyword evidence="4" id="KW-1185">Reference proteome</keyword>
<dbReference type="EMBL" id="BSOS01000033">
    <property type="protein sequence ID" value="GLR66674.1"/>
    <property type="molecule type" value="Genomic_DNA"/>
</dbReference>
<keyword evidence="2" id="KW-0732">Signal</keyword>
<comment type="caution">
    <text evidence="3">The sequence shown here is derived from an EMBL/GenBank/DDBJ whole genome shotgun (WGS) entry which is preliminary data.</text>
</comment>
<feature type="signal peptide" evidence="2">
    <location>
        <begin position="1"/>
        <end position="18"/>
    </location>
</feature>
<protein>
    <submittedName>
        <fullName evidence="3">Uncharacterized protein</fullName>
    </submittedName>
</protein>
<proteinExistence type="predicted"/>
<reference evidence="4" key="1">
    <citation type="journal article" date="2019" name="Int. J. Syst. Evol. Microbiol.">
        <title>The Global Catalogue of Microorganisms (GCM) 10K type strain sequencing project: providing services to taxonomists for standard genome sequencing and annotation.</title>
        <authorList>
            <consortium name="The Broad Institute Genomics Platform"/>
            <consortium name="The Broad Institute Genome Sequencing Center for Infectious Disease"/>
            <person name="Wu L."/>
            <person name="Ma J."/>
        </authorList>
    </citation>
    <scope>NUCLEOTIDE SEQUENCE [LARGE SCALE GENOMIC DNA]</scope>
    <source>
        <strain evidence="4">NBRC 112502</strain>
    </source>
</reference>
<evidence type="ECO:0000313" key="3">
    <source>
        <dbReference type="EMBL" id="GLR66674.1"/>
    </source>
</evidence>